<dbReference type="Proteomes" id="UP000230390">
    <property type="component" value="Unassembled WGS sequence"/>
</dbReference>
<dbReference type="EMBL" id="PDOC01000060">
    <property type="protein sequence ID" value="PIL41928.1"/>
    <property type="molecule type" value="Genomic_DNA"/>
</dbReference>
<dbReference type="GO" id="GO:0004803">
    <property type="term" value="F:transposase activity"/>
    <property type="evidence" value="ECO:0007669"/>
    <property type="project" value="InterPro"/>
</dbReference>
<dbReference type="GO" id="GO:0006313">
    <property type="term" value="P:DNA transposition"/>
    <property type="evidence" value="ECO:0007669"/>
    <property type="project" value="InterPro"/>
</dbReference>
<keyword evidence="2" id="KW-1185">Reference proteome</keyword>
<dbReference type="GO" id="GO:0043565">
    <property type="term" value="F:sequence-specific DNA binding"/>
    <property type="evidence" value="ECO:0007669"/>
    <property type="project" value="InterPro"/>
</dbReference>
<dbReference type="InterPro" id="IPR002514">
    <property type="entry name" value="Transposase_8"/>
</dbReference>
<evidence type="ECO:0000313" key="1">
    <source>
        <dbReference type="EMBL" id="PIL41928.1"/>
    </source>
</evidence>
<evidence type="ECO:0008006" key="3">
    <source>
        <dbReference type="Google" id="ProtNLM"/>
    </source>
</evidence>
<organism evidence="1 2">
    <name type="scientific">Massilia eurypsychrophila</name>
    <dbReference type="NCBI Taxonomy" id="1485217"/>
    <lineage>
        <taxon>Bacteria</taxon>
        <taxon>Pseudomonadati</taxon>
        <taxon>Pseudomonadota</taxon>
        <taxon>Betaproteobacteria</taxon>
        <taxon>Burkholderiales</taxon>
        <taxon>Oxalobacteraceae</taxon>
        <taxon>Telluria group</taxon>
        <taxon>Massilia</taxon>
    </lineage>
</organism>
<dbReference type="SUPFAM" id="SSF48295">
    <property type="entry name" value="TrpR-like"/>
    <property type="match status" value="1"/>
</dbReference>
<gene>
    <name evidence="1" type="ORF">CR105_27075</name>
</gene>
<sequence length="128" mass="14382">MDTIIKPGVGPSKRGSYCRHTDEFKHVVTMQSLLPNASVPRIARKHNVNANQVCAWRKLFVAGHLAPWFTRTDQPRRQCDRTADCATLLLEPTSSPSEISLQAFLVFPQHLQALCCSEKVHCFGAHQE</sequence>
<protein>
    <recommendedName>
        <fullName evidence="3">Transposase</fullName>
    </recommendedName>
</protein>
<accession>A0A2G8T8E4</accession>
<evidence type="ECO:0000313" key="2">
    <source>
        <dbReference type="Proteomes" id="UP000230390"/>
    </source>
</evidence>
<dbReference type="RefSeq" id="WP_099794053.1">
    <property type="nucleotide sequence ID" value="NZ_JBHLYV010000007.1"/>
</dbReference>
<comment type="caution">
    <text evidence="1">The sequence shown here is derived from an EMBL/GenBank/DDBJ whole genome shotgun (WGS) entry which is preliminary data.</text>
</comment>
<dbReference type="OrthoDB" id="9774685at2"/>
<dbReference type="AlphaFoldDB" id="A0A2G8T8E4"/>
<name>A0A2G8T8E4_9BURK</name>
<dbReference type="Pfam" id="PF01527">
    <property type="entry name" value="HTH_Tnp_1"/>
    <property type="match status" value="1"/>
</dbReference>
<reference evidence="1 2" key="1">
    <citation type="submission" date="2017-10" db="EMBL/GenBank/DDBJ databases">
        <title>Massilia psychrophilum sp. nov., a novel purple-pigmented bacterium isolated from Tianshan glacier, Xinjiang Municipality, China.</title>
        <authorList>
            <person name="Wang H."/>
        </authorList>
    </citation>
    <scope>NUCLEOTIDE SEQUENCE [LARGE SCALE GENOMIC DNA]</scope>
    <source>
        <strain evidence="1 2">JCM 30074</strain>
    </source>
</reference>
<proteinExistence type="predicted"/>
<dbReference type="InterPro" id="IPR010921">
    <property type="entry name" value="Trp_repressor/repl_initiator"/>
</dbReference>